<dbReference type="InterPro" id="IPR012337">
    <property type="entry name" value="RNaseH-like_sf"/>
</dbReference>
<dbReference type="InterPro" id="IPR036397">
    <property type="entry name" value="RNaseH_sf"/>
</dbReference>
<organism evidence="2 3">
    <name type="scientific">Gossypium stocksii</name>
    <dbReference type="NCBI Taxonomy" id="47602"/>
    <lineage>
        <taxon>Eukaryota</taxon>
        <taxon>Viridiplantae</taxon>
        <taxon>Streptophyta</taxon>
        <taxon>Embryophyta</taxon>
        <taxon>Tracheophyta</taxon>
        <taxon>Spermatophyta</taxon>
        <taxon>Magnoliopsida</taxon>
        <taxon>eudicotyledons</taxon>
        <taxon>Gunneridae</taxon>
        <taxon>Pentapetalae</taxon>
        <taxon>rosids</taxon>
        <taxon>malvids</taxon>
        <taxon>Malvales</taxon>
        <taxon>Malvaceae</taxon>
        <taxon>Malvoideae</taxon>
        <taxon>Gossypium</taxon>
    </lineage>
</organism>
<sequence>MFVPNGSKLSSTVFAPGYLDGCVYLSTDGSVQYKDMFAVAGGLLRDQKSAWIVGFTRYLRNCEVIDSKLWGILDGLQIALDCGFRNVIIRTDSLEATNLIHEGVHEGVHEGSNFALLMRIQLILKQLRY</sequence>
<dbReference type="Pfam" id="PF13456">
    <property type="entry name" value="RVT_3"/>
    <property type="match status" value="1"/>
</dbReference>
<dbReference type="EMBL" id="JAIQCV010000013">
    <property type="protein sequence ID" value="KAH1031401.1"/>
    <property type="molecule type" value="Genomic_DNA"/>
</dbReference>
<dbReference type="Proteomes" id="UP000828251">
    <property type="component" value="Unassembled WGS sequence"/>
</dbReference>
<evidence type="ECO:0000313" key="2">
    <source>
        <dbReference type="EMBL" id="KAH1031401.1"/>
    </source>
</evidence>
<dbReference type="InterPro" id="IPR053151">
    <property type="entry name" value="RNase_H-like"/>
</dbReference>
<dbReference type="PANTHER" id="PTHR47723:SF19">
    <property type="entry name" value="POLYNUCLEOTIDYL TRANSFERASE, RIBONUCLEASE H-LIKE SUPERFAMILY PROTEIN"/>
    <property type="match status" value="1"/>
</dbReference>
<keyword evidence="3" id="KW-1185">Reference proteome</keyword>
<dbReference type="InterPro" id="IPR044730">
    <property type="entry name" value="RNase_H-like_dom_plant"/>
</dbReference>
<dbReference type="GO" id="GO:0004523">
    <property type="term" value="F:RNA-DNA hybrid ribonuclease activity"/>
    <property type="evidence" value="ECO:0007669"/>
    <property type="project" value="InterPro"/>
</dbReference>
<dbReference type="Gene3D" id="3.30.420.10">
    <property type="entry name" value="Ribonuclease H-like superfamily/Ribonuclease H"/>
    <property type="match status" value="1"/>
</dbReference>
<feature type="domain" description="RNase H type-1" evidence="1">
    <location>
        <begin position="27"/>
        <end position="127"/>
    </location>
</feature>
<proteinExistence type="predicted"/>
<comment type="caution">
    <text evidence="2">The sequence shown here is derived from an EMBL/GenBank/DDBJ whole genome shotgun (WGS) entry which is preliminary data.</text>
</comment>
<dbReference type="SUPFAM" id="SSF53098">
    <property type="entry name" value="Ribonuclease H-like"/>
    <property type="match status" value="1"/>
</dbReference>
<gene>
    <name evidence="2" type="ORF">J1N35_043575</name>
</gene>
<evidence type="ECO:0000259" key="1">
    <source>
        <dbReference type="Pfam" id="PF13456"/>
    </source>
</evidence>
<reference evidence="2 3" key="1">
    <citation type="journal article" date="2021" name="Plant Biotechnol. J.">
        <title>Multi-omics assisted identification of the key and species-specific regulatory components of drought-tolerant mechanisms in Gossypium stocksii.</title>
        <authorList>
            <person name="Yu D."/>
            <person name="Ke L."/>
            <person name="Zhang D."/>
            <person name="Wu Y."/>
            <person name="Sun Y."/>
            <person name="Mei J."/>
            <person name="Sun J."/>
            <person name="Sun Y."/>
        </authorList>
    </citation>
    <scope>NUCLEOTIDE SEQUENCE [LARGE SCALE GENOMIC DNA]</scope>
    <source>
        <strain evidence="3">cv. E1</strain>
        <tissue evidence="2">Leaf</tissue>
    </source>
</reference>
<dbReference type="AlphaFoldDB" id="A0A9D3ZF76"/>
<dbReference type="PANTHER" id="PTHR47723">
    <property type="entry name" value="OS05G0353850 PROTEIN"/>
    <property type="match status" value="1"/>
</dbReference>
<dbReference type="OrthoDB" id="1000885at2759"/>
<protein>
    <recommendedName>
        <fullName evidence="1">RNase H type-1 domain-containing protein</fullName>
    </recommendedName>
</protein>
<dbReference type="CDD" id="cd06222">
    <property type="entry name" value="RNase_H_like"/>
    <property type="match status" value="1"/>
</dbReference>
<name>A0A9D3ZF76_9ROSI</name>
<dbReference type="GO" id="GO:0003676">
    <property type="term" value="F:nucleic acid binding"/>
    <property type="evidence" value="ECO:0007669"/>
    <property type="project" value="InterPro"/>
</dbReference>
<accession>A0A9D3ZF76</accession>
<dbReference type="InterPro" id="IPR002156">
    <property type="entry name" value="RNaseH_domain"/>
</dbReference>
<evidence type="ECO:0000313" key="3">
    <source>
        <dbReference type="Proteomes" id="UP000828251"/>
    </source>
</evidence>